<protein>
    <recommendedName>
        <fullName evidence="4">Error-prone DNA polymerase</fullName>
        <ecNumber evidence="3">2.7.7.7</ecNumber>
    </recommendedName>
</protein>
<dbReference type="InterPro" id="IPR004805">
    <property type="entry name" value="DnaE2/DnaE/PolC"/>
</dbReference>
<evidence type="ECO:0000256" key="12">
    <source>
        <dbReference type="ARBA" id="ARBA00049244"/>
    </source>
</evidence>
<evidence type="ECO:0000256" key="7">
    <source>
        <dbReference type="ARBA" id="ARBA00022695"/>
    </source>
</evidence>
<comment type="catalytic activity">
    <reaction evidence="12">
        <text>DNA(n) + a 2'-deoxyribonucleoside 5'-triphosphate = DNA(n+1) + diphosphate</text>
        <dbReference type="Rhea" id="RHEA:22508"/>
        <dbReference type="Rhea" id="RHEA-COMP:17339"/>
        <dbReference type="Rhea" id="RHEA-COMP:17340"/>
        <dbReference type="ChEBI" id="CHEBI:33019"/>
        <dbReference type="ChEBI" id="CHEBI:61560"/>
        <dbReference type="ChEBI" id="CHEBI:173112"/>
        <dbReference type="EC" id="2.7.7.7"/>
    </reaction>
</comment>
<evidence type="ECO:0000256" key="10">
    <source>
        <dbReference type="ARBA" id="ARBA00022932"/>
    </source>
</evidence>
<dbReference type="EMBL" id="CADCWP010000018">
    <property type="protein sequence ID" value="CAA9556822.1"/>
    <property type="molecule type" value="Genomic_DNA"/>
</dbReference>
<dbReference type="InterPro" id="IPR040982">
    <property type="entry name" value="DNA_pol3_finger"/>
</dbReference>
<dbReference type="GO" id="GO:0006260">
    <property type="term" value="P:DNA replication"/>
    <property type="evidence" value="ECO:0007669"/>
    <property type="project" value="UniProtKB-KW"/>
</dbReference>
<evidence type="ECO:0000313" key="14">
    <source>
        <dbReference type="EMBL" id="CAA9556822.1"/>
    </source>
</evidence>
<evidence type="ECO:0000256" key="11">
    <source>
        <dbReference type="ARBA" id="ARBA00023204"/>
    </source>
</evidence>
<dbReference type="GO" id="GO:0003887">
    <property type="term" value="F:DNA-directed DNA polymerase activity"/>
    <property type="evidence" value="ECO:0007669"/>
    <property type="project" value="UniProtKB-KW"/>
</dbReference>
<dbReference type="PANTHER" id="PTHR32294">
    <property type="entry name" value="DNA POLYMERASE III SUBUNIT ALPHA"/>
    <property type="match status" value="1"/>
</dbReference>
<dbReference type="GO" id="GO:0006281">
    <property type="term" value="P:DNA repair"/>
    <property type="evidence" value="ECO:0007669"/>
    <property type="project" value="UniProtKB-KW"/>
</dbReference>
<dbReference type="Gene3D" id="3.20.20.140">
    <property type="entry name" value="Metal-dependent hydrolases"/>
    <property type="match status" value="1"/>
</dbReference>
<evidence type="ECO:0000256" key="3">
    <source>
        <dbReference type="ARBA" id="ARBA00012417"/>
    </source>
</evidence>
<dbReference type="EC" id="2.7.7.7" evidence="3"/>
<feature type="domain" description="Polymerase/histidinol phosphatase N-terminal" evidence="13">
    <location>
        <begin position="5"/>
        <end position="72"/>
    </location>
</feature>
<dbReference type="Pfam" id="PF07733">
    <property type="entry name" value="DNA_pol3_alpha"/>
    <property type="match status" value="1"/>
</dbReference>
<dbReference type="InterPro" id="IPR004013">
    <property type="entry name" value="PHP_dom"/>
</dbReference>
<keyword evidence="11" id="KW-0234">DNA repair</keyword>
<gene>
    <name evidence="14" type="ORF">AVDCRST_MAG86-266</name>
</gene>
<reference evidence="14" key="1">
    <citation type="submission" date="2020-02" db="EMBL/GenBank/DDBJ databases">
        <authorList>
            <person name="Meier V. D."/>
        </authorList>
    </citation>
    <scope>NUCLEOTIDE SEQUENCE</scope>
    <source>
        <strain evidence="14">AVDCRST_MAG86</strain>
    </source>
</reference>
<dbReference type="Gene3D" id="1.10.150.870">
    <property type="match status" value="1"/>
</dbReference>
<name>A0A6J4UUU8_9DEIN</name>
<keyword evidence="7 14" id="KW-0548">Nucleotidyltransferase</keyword>
<dbReference type="GO" id="GO:0008408">
    <property type="term" value="F:3'-5' exonuclease activity"/>
    <property type="evidence" value="ECO:0007669"/>
    <property type="project" value="InterPro"/>
</dbReference>
<dbReference type="PANTHER" id="PTHR32294:SF4">
    <property type="entry name" value="ERROR-PRONE DNA POLYMERASE"/>
    <property type="match status" value="1"/>
</dbReference>
<evidence type="ECO:0000256" key="6">
    <source>
        <dbReference type="ARBA" id="ARBA00022679"/>
    </source>
</evidence>
<dbReference type="CDD" id="cd04485">
    <property type="entry name" value="DnaE_OBF"/>
    <property type="match status" value="1"/>
</dbReference>
<evidence type="ECO:0000256" key="1">
    <source>
        <dbReference type="ARBA" id="ARBA00004496"/>
    </source>
</evidence>
<dbReference type="GO" id="GO:0003676">
    <property type="term" value="F:nucleic acid binding"/>
    <property type="evidence" value="ECO:0007669"/>
    <property type="project" value="InterPro"/>
</dbReference>
<evidence type="ECO:0000256" key="9">
    <source>
        <dbReference type="ARBA" id="ARBA00022763"/>
    </source>
</evidence>
<dbReference type="InterPro" id="IPR003141">
    <property type="entry name" value="Pol/His_phosphatase_N"/>
</dbReference>
<dbReference type="SMART" id="SM00481">
    <property type="entry name" value="POLIIIAc"/>
    <property type="match status" value="1"/>
</dbReference>
<evidence type="ECO:0000256" key="4">
    <source>
        <dbReference type="ARBA" id="ARBA00017273"/>
    </source>
</evidence>
<keyword evidence="6 14" id="KW-0808">Transferase</keyword>
<dbReference type="InterPro" id="IPR011708">
    <property type="entry name" value="DNA_pol3_alpha_NTPase_dom"/>
</dbReference>
<comment type="similarity">
    <text evidence="2">Belongs to the DNA polymerase type-C family. DnaE2 subfamily.</text>
</comment>
<keyword evidence="5" id="KW-0963">Cytoplasm</keyword>
<sequence length="1041" mass="115468">MRLPALLNCYSYFSFGQGVSSPTRLVERAAELGYGALALTDVNGVYGAVEAQKAGKKYGVKVLVGATVTLTVEDEGYPLVLIAQNRSGYEVLCNLLTAVHGSEDKVVSVPMLLAHTQGLVCLTGGRQGFPTRLLTQRKIIQAETLLETLKGAFSERLYLQLYFGGYPEDLVRARKLRDFAHCPNRGVPVVAAPEVRYATPDLYPLYDTLVCSRLGITVRDSHQDRPQNMCSAVPDPHAWETLPQHPLPFPEGVQNAEAIVQNCNLELLAERLTPPAARIPEGTTVKQHLDERLYGALADKYGADTFMVAKARLETELVTMKALGLSEFFLVAAEVTDFCKRRGIVASGRGSAAASVVCYLLGITGTDPVRHNLLFERFLHTGRTSLPDVDIDIGSSRRDEVLAWVEERFGASTEAMVCNKITYRLPLAVQDLGRGLGIPPILRNTLSKKLGRDYRNLRPHRAREATGVFDDALKGAPVKEVLLRLLESMEKGFVRHISPHSGGVVLSRHPLSHYSPLERSTGGIRLLQFDKDDAESLGLIKLDLLGLRMLGVFERCREEVLRTEGTWLTLTDLPDDPDVWKGIQHGDTMGLFQVESPAQTRITVDMRPQSFLDLAHQVALIRPGPIQSGTVHPYVRRRKGLEPVTYLHPCLEPILEKSYGVLLFQEDVMRVAVQIGGFSWNDAERFRKAVGSYEEEAEIDAEKCRFIAGAQQKTGLSEEAATRIFDLCASFRGYGFAESHAWAFGQHAYTSAWLRHHYPAEYFAAVLTEDPGMWPRSTLMQEARCRGVGFSRVHINLSGLHYQVGRNEDGSKSVRVPLTSILAVSEKVARQVVLERLARGPYGGVKDLYERLTIDRDTLEALARAGAFDGLQERRDALYQIGALVHTQPPAVQPMLSALPETPPLPELSVREQVAWDYRLKGLNEWGVHPVDLIRQQLLALGATPMVRLPHHGSVTTAGVVVARQRPPTAKGFAFYVIEDGPLRMQVVISPNLWARERDLLREARIMIVSGRLEKRGKAWTIRADQLVDVHGDAALNETEV</sequence>
<keyword evidence="10" id="KW-0239">DNA-directed DNA polymerase</keyword>
<keyword evidence="9" id="KW-0227">DNA damage</keyword>
<comment type="subcellular location">
    <subcellularLocation>
        <location evidence="1">Cytoplasm</location>
    </subcellularLocation>
</comment>
<evidence type="ECO:0000256" key="5">
    <source>
        <dbReference type="ARBA" id="ARBA00022490"/>
    </source>
</evidence>
<evidence type="ECO:0000259" key="13">
    <source>
        <dbReference type="SMART" id="SM00481"/>
    </source>
</evidence>
<dbReference type="GO" id="GO:0005737">
    <property type="term" value="C:cytoplasm"/>
    <property type="evidence" value="ECO:0007669"/>
    <property type="project" value="UniProtKB-SubCell"/>
</dbReference>
<dbReference type="Pfam" id="PF02811">
    <property type="entry name" value="PHP"/>
    <property type="match status" value="1"/>
</dbReference>
<evidence type="ECO:0000256" key="8">
    <source>
        <dbReference type="ARBA" id="ARBA00022705"/>
    </source>
</evidence>
<dbReference type="NCBIfam" id="TIGR00594">
    <property type="entry name" value="polc"/>
    <property type="match status" value="1"/>
</dbReference>
<proteinExistence type="inferred from homology"/>
<dbReference type="InterPro" id="IPR029460">
    <property type="entry name" value="DNAPol_HHH"/>
</dbReference>
<organism evidence="14">
    <name type="scientific">uncultured Truepera sp</name>
    <dbReference type="NCBI Taxonomy" id="543023"/>
    <lineage>
        <taxon>Bacteria</taxon>
        <taxon>Thermotogati</taxon>
        <taxon>Deinococcota</taxon>
        <taxon>Deinococci</taxon>
        <taxon>Trueperales</taxon>
        <taxon>Trueperaceae</taxon>
        <taxon>Truepera</taxon>
        <taxon>environmental samples</taxon>
    </lineage>
</organism>
<dbReference type="Pfam" id="PF17657">
    <property type="entry name" value="DNA_pol3_finger"/>
    <property type="match status" value="1"/>
</dbReference>
<evidence type="ECO:0000256" key="2">
    <source>
        <dbReference type="ARBA" id="ARBA00007391"/>
    </source>
</evidence>
<accession>A0A6J4UUU8</accession>
<dbReference type="Pfam" id="PF14579">
    <property type="entry name" value="HHH_6"/>
    <property type="match status" value="1"/>
</dbReference>
<dbReference type="InterPro" id="IPR016195">
    <property type="entry name" value="Pol/histidinol_Pase-like"/>
</dbReference>
<dbReference type="SUPFAM" id="SSF89550">
    <property type="entry name" value="PHP domain-like"/>
    <property type="match status" value="1"/>
</dbReference>
<dbReference type="InterPro" id="IPR004365">
    <property type="entry name" value="NA-bd_OB_tRNA"/>
</dbReference>
<dbReference type="AlphaFoldDB" id="A0A6J4UUU8"/>
<dbReference type="Pfam" id="PF01336">
    <property type="entry name" value="tRNA_anti-codon"/>
    <property type="match status" value="1"/>
</dbReference>
<keyword evidence="8" id="KW-0235">DNA replication</keyword>